<proteinExistence type="predicted"/>
<protein>
    <submittedName>
        <fullName evidence="1">Uncharacterized protein</fullName>
    </submittedName>
</protein>
<dbReference type="EMBL" id="JH597770">
    <property type="protein sequence ID" value="EHP68881.1"/>
    <property type="molecule type" value="Genomic_DNA"/>
</dbReference>
<keyword evidence="2" id="KW-1185">Reference proteome</keyword>
<dbReference type="Proteomes" id="UP000003980">
    <property type="component" value="Unassembled WGS sequence"/>
</dbReference>
<gene>
    <name evidence="1" type="ORF">MetMK1DRAFT_00033290</name>
</gene>
<evidence type="ECO:0000313" key="2">
    <source>
        <dbReference type="Proteomes" id="UP000003980"/>
    </source>
</evidence>
<accession>H2C9Q5</accession>
<dbReference type="AlphaFoldDB" id="H2C9Q5"/>
<evidence type="ECO:0000313" key="1">
    <source>
        <dbReference type="EMBL" id="EHP68881.1"/>
    </source>
</evidence>
<name>H2C9Q5_9CREN</name>
<sequence length="41" mass="4924">MYVIEIDDLEEIEKIIKVLKYKKVKVKLTVETENKICMLHC</sequence>
<organism evidence="1 2">
    <name type="scientific">Metallosphaera yellowstonensis MK1</name>
    <dbReference type="NCBI Taxonomy" id="671065"/>
    <lineage>
        <taxon>Archaea</taxon>
        <taxon>Thermoproteota</taxon>
        <taxon>Thermoprotei</taxon>
        <taxon>Sulfolobales</taxon>
        <taxon>Sulfolobaceae</taxon>
        <taxon>Metallosphaera</taxon>
    </lineage>
</organism>
<reference evidence="1 2" key="1">
    <citation type="submission" date="2012-01" db="EMBL/GenBank/DDBJ databases">
        <title>Improved High-Quality Draft sequence of Metallosphaera yellowstonensis MK1.</title>
        <authorList>
            <consortium name="US DOE Joint Genome Institute"/>
            <person name="Lucas S."/>
            <person name="Han J."/>
            <person name="Cheng J.-F."/>
            <person name="Goodwin L."/>
            <person name="Pitluck S."/>
            <person name="Peters L."/>
            <person name="Teshima H."/>
            <person name="Detter J.C."/>
            <person name="Han C."/>
            <person name="Tapia R."/>
            <person name="Land M."/>
            <person name="Hauser L."/>
            <person name="Kyrpides N."/>
            <person name="Kozubal M."/>
            <person name="Macur R.E."/>
            <person name="Jay Z."/>
            <person name="Inskeep W."/>
            <person name="Woyke T."/>
        </authorList>
    </citation>
    <scope>NUCLEOTIDE SEQUENCE [LARGE SCALE GENOMIC DNA]</scope>
    <source>
        <strain evidence="1 2">MK1</strain>
    </source>
</reference>
<dbReference type="HOGENOM" id="CLU_3263875_0_0_2"/>